<sequence length="742" mass="80318">MSSRSSPSSGSPTPSTSTNVSPAIPSTSLSSSTMAPAPPEEEMKPSVNGTPSQPSVELPRGQAPQTNDRAGCWTCRIRRKRCDLERLEGNSCRTCKRLTIECLGWGARRPEWMRNKQAVDDYKASIKAQLTRKGLIRGQPRSSMLQAQAGAGAGTGTRAPRRTQQRYSANNNSTNGNSSTSPTLNGGGDLSGGFPQTHDSLMPGIPGTSPSRYHSDAAYSDMNNLDLSTSYFQSSPLQPTPGLPYTTPEPDLNTLSISSGPSSASSTHSPNLLTSASGLGTGLGSNGLGSGLGFNGGVTSGMGMGGLGGGGGGFDFGVSGDVQNPPEIPILSGQNSIQESHVMYYFENIRRVHFVLSNNAVMNTTFELIVQEPRGALTNAVCALASLHYTRLRVAQGLEAPDPNPEHSTAKYFYDEAYFQLVNAKQIRGSYTETDVLAALHLVCFSQLSGGSTDWQPVLSIALDWIAQLGLPNDDNPGITLGMMGMAGQLSVKCTMIIDIISSLTLMRPPRFFNLYQRLLSWTDNNMLLQPGGMQMEFLTGCPDEAWLTIAETSVLSVWKTGEERKGSLSFRELVRRGDDIERRLRQQISNATFHSTDPSQPQNTYLASDPALPTEDVRRLVASIFRETAVLFLHTVVNSPSPSVPEINNSVDGLVGMIRQLAPSDIDRTLVLPICLAGSMTDNSMHRDFLKGRLQAQDETIGNIMGTRFLMEGVWQRRDVSGNHVDWREMMRDRGINLLLM</sequence>
<dbReference type="InterPro" id="IPR021858">
    <property type="entry name" value="Fun_TF"/>
</dbReference>
<dbReference type="EMBL" id="JBAHYK010000073">
    <property type="protein sequence ID" value="KAL0579043.1"/>
    <property type="molecule type" value="Genomic_DNA"/>
</dbReference>
<dbReference type="InterPro" id="IPR036864">
    <property type="entry name" value="Zn2-C6_fun-type_DNA-bd_sf"/>
</dbReference>
<feature type="region of interest" description="Disordered" evidence="3">
    <location>
        <begin position="1"/>
        <end position="68"/>
    </location>
</feature>
<gene>
    <name evidence="5" type="ORF">V5O48_002936</name>
</gene>
<feature type="domain" description="Zn(2)-C6 fungal-type" evidence="4">
    <location>
        <begin position="71"/>
        <end position="102"/>
    </location>
</feature>
<dbReference type="PANTHER" id="PTHR37534:SF20">
    <property type="entry name" value="PRO1A C6 ZINK-FINGER PROTEIN"/>
    <property type="match status" value="1"/>
</dbReference>
<feature type="compositionally biased region" description="Low complexity" evidence="3">
    <location>
        <begin position="1"/>
        <end position="35"/>
    </location>
</feature>
<accession>A0ABR3FU83</accession>
<feature type="region of interest" description="Disordered" evidence="3">
    <location>
        <begin position="133"/>
        <end position="217"/>
    </location>
</feature>
<feature type="region of interest" description="Disordered" evidence="3">
    <location>
        <begin position="591"/>
        <end position="610"/>
    </location>
</feature>
<dbReference type="CDD" id="cd00067">
    <property type="entry name" value="GAL4"/>
    <property type="match status" value="1"/>
</dbReference>
<feature type="compositionally biased region" description="Low complexity" evidence="3">
    <location>
        <begin position="256"/>
        <end position="273"/>
    </location>
</feature>
<dbReference type="InterPro" id="IPR001138">
    <property type="entry name" value="Zn2Cys6_DnaBD"/>
</dbReference>
<name>A0ABR3FU83_9AGAR</name>
<dbReference type="Pfam" id="PF11951">
    <property type="entry name" value="Fungal_trans_2"/>
    <property type="match status" value="1"/>
</dbReference>
<organism evidence="5 6">
    <name type="scientific">Marasmius crinis-equi</name>
    <dbReference type="NCBI Taxonomy" id="585013"/>
    <lineage>
        <taxon>Eukaryota</taxon>
        <taxon>Fungi</taxon>
        <taxon>Dikarya</taxon>
        <taxon>Basidiomycota</taxon>
        <taxon>Agaricomycotina</taxon>
        <taxon>Agaricomycetes</taxon>
        <taxon>Agaricomycetidae</taxon>
        <taxon>Agaricales</taxon>
        <taxon>Marasmiineae</taxon>
        <taxon>Marasmiaceae</taxon>
        <taxon>Marasmius</taxon>
    </lineage>
</organism>
<proteinExistence type="predicted"/>
<keyword evidence="2" id="KW-0539">Nucleus</keyword>
<evidence type="ECO:0000256" key="3">
    <source>
        <dbReference type="SAM" id="MobiDB-lite"/>
    </source>
</evidence>
<evidence type="ECO:0000313" key="5">
    <source>
        <dbReference type="EMBL" id="KAL0579043.1"/>
    </source>
</evidence>
<reference evidence="5 6" key="1">
    <citation type="submission" date="2024-02" db="EMBL/GenBank/DDBJ databases">
        <title>A draft genome for the cacao thread blight pathogen Marasmius crinis-equi.</title>
        <authorList>
            <person name="Cohen S.P."/>
            <person name="Baruah I.K."/>
            <person name="Amoako-Attah I."/>
            <person name="Bukari Y."/>
            <person name="Meinhardt L.W."/>
            <person name="Bailey B.A."/>
        </authorList>
    </citation>
    <scope>NUCLEOTIDE SEQUENCE [LARGE SCALE GENOMIC DNA]</scope>
    <source>
        <strain evidence="5 6">GH-76</strain>
    </source>
</reference>
<dbReference type="Proteomes" id="UP001465976">
    <property type="component" value="Unassembled WGS sequence"/>
</dbReference>
<evidence type="ECO:0000259" key="4">
    <source>
        <dbReference type="PROSITE" id="PS50048"/>
    </source>
</evidence>
<feature type="region of interest" description="Disordered" evidence="3">
    <location>
        <begin position="230"/>
        <end position="273"/>
    </location>
</feature>
<evidence type="ECO:0000313" key="6">
    <source>
        <dbReference type="Proteomes" id="UP001465976"/>
    </source>
</evidence>
<dbReference type="SUPFAM" id="SSF57701">
    <property type="entry name" value="Zn2/Cys6 DNA-binding domain"/>
    <property type="match status" value="1"/>
</dbReference>
<comment type="subcellular location">
    <subcellularLocation>
        <location evidence="1">Nucleus</location>
    </subcellularLocation>
</comment>
<dbReference type="PANTHER" id="PTHR37534">
    <property type="entry name" value="TRANSCRIPTIONAL ACTIVATOR PROTEIN UGA3"/>
    <property type="match status" value="1"/>
</dbReference>
<evidence type="ECO:0000256" key="2">
    <source>
        <dbReference type="ARBA" id="ARBA00023242"/>
    </source>
</evidence>
<evidence type="ECO:0000256" key="1">
    <source>
        <dbReference type="ARBA" id="ARBA00004123"/>
    </source>
</evidence>
<dbReference type="PROSITE" id="PS00463">
    <property type="entry name" value="ZN2_CY6_FUNGAL_1"/>
    <property type="match status" value="1"/>
</dbReference>
<feature type="compositionally biased region" description="Low complexity" evidence="3">
    <location>
        <begin position="170"/>
        <end position="184"/>
    </location>
</feature>
<keyword evidence="6" id="KW-1185">Reference proteome</keyword>
<protein>
    <recommendedName>
        <fullName evidence="4">Zn(2)-C6 fungal-type domain-containing protein</fullName>
    </recommendedName>
</protein>
<comment type="caution">
    <text evidence="5">The sequence shown here is derived from an EMBL/GenBank/DDBJ whole genome shotgun (WGS) entry which is preliminary data.</text>
</comment>
<dbReference type="PROSITE" id="PS50048">
    <property type="entry name" value="ZN2_CY6_FUNGAL_2"/>
    <property type="match status" value="1"/>
</dbReference>
<feature type="compositionally biased region" description="Polar residues" evidence="3">
    <location>
        <begin position="591"/>
        <end position="607"/>
    </location>
</feature>